<keyword evidence="2" id="KW-0472">Membrane</keyword>
<keyword evidence="3" id="KW-1185">Reference proteome</keyword>
<accession>A0ABM5ER34</accession>
<gene>
    <name evidence="4" type="primary">LOC140701949</name>
</gene>
<keyword evidence="2" id="KW-1133">Transmembrane helix</keyword>
<organism evidence="3 4">
    <name type="scientific">Pogona vitticeps</name>
    <name type="common">central bearded dragon</name>
    <dbReference type="NCBI Taxonomy" id="103695"/>
    <lineage>
        <taxon>Eukaryota</taxon>
        <taxon>Metazoa</taxon>
        <taxon>Chordata</taxon>
        <taxon>Craniata</taxon>
        <taxon>Vertebrata</taxon>
        <taxon>Euteleostomi</taxon>
        <taxon>Lepidosauria</taxon>
        <taxon>Squamata</taxon>
        <taxon>Bifurcata</taxon>
        <taxon>Unidentata</taxon>
        <taxon>Episquamata</taxon>
        <taxon>Toxicofera</taxon>
        <taxon>Iguania</taxon>
        <taxon>Acrodonta</taxon>
        <taxon>Agamidae</taxon>
        <taxon>Amphibolurinae</taxon>
        <taxon>Pogona</taxon>
    </lineage>
</organism>
<sequence>MNGTSTEPLTCQSFQCSGERCYQLETLGNRTETCHNATLCELFRLNSTSYTAQCSQECGGANATEMCGRNGDGSDLSPCTLECCSTSNCLRLNATAYGDLPTTTTPAPTTTTTTITTTTTPAPPRNGKVCTSFTCHGEGCYRGQKAAASCTVGFDFCEMKKTGPHFVAGCSRRCQKAGPACTPKSTVPCYQECCPATPKTSCLKLDGRVHFNGAGGPLAYSPQLLWLALLGLAGMALPFLARPN</sequence>
<evidence type="ECO:0000313" key="3">
    <source>
        <dbReference type="Proteomes" id="UP001652642"/>
    </source>
</evidence>
<proteinExistence type="predicted"/>
<dbReference type="Proteomes" id="UP001652642">
    <property type="component" value="Chromosome 9"/>
</dbReference>
<feature type="region of interest" description="Disordered" evidence="1">
    <location>
        <begin position="101"/>
        <end position="120"/>
    </location>
</feature>
<feature type="transmembrane region" description="Helical" evidence="2">
    <location>
        <begin position="224"/>
        <end position="241"/>
    </location>
</feature>
<dbReference type="RefSeq" id="XP_072835618.1">
    <property type="nucleotide sequence ID" value="XM_072979517.1"/>
</dbReference>
<name>A0ABM5ER34_9SAUR</name>
<dbReference type="GeneID" id="140701949"/>
<keyword evidence="2" id="KW-0812">Transmembrane</keyword>
<evidence type="ECO:0000313" key="4">
    <source>
        <dbReference type="RefSeq" id="XP_072835618.1"/>
    </source>
</evidence>
<evidence type="ECO:0000256" key="2">
    <source>
        <dbReference type="SAM" id="Phobius"/>
    </source>
</evidence>
<protein>
    <submittedName>
        <fullName evidence="4">Uncharacterized protein</fullName>
    </submittedName>
</protein>
<reference evidence="4" key="1">
    <citation type="submission" date="2025-08" db="UniProtKB">
        <authorList>
            <consortium name="RefSeq"/>
        </authorList>
    </citation>
    <scope>IDENTIFICATION</scope>
</reference>
<evidence type="ECO:0000256" key="1">
    <source>
        <dbReference type="SAM" id="MobiDB-lite"/>
    </source>
</evidence>